<dbReference type="InParanoid" id="J9DB28"/>
<dbReference type="EMBL" id="AFBI03000015">
    <property type="protein sequence ID" value="EJW04699.1"/>
    <property type="molecule type" value="Genomic_DNA"/>
</dbReference>
<dbReference type="VEuPathDB" id="MicrosporidiaDB:EDEG_01112"/>
<proteinExistence type="predicted"/>
<name>J9DB28_EDHAE</name>
<organism evidence="1 2">
    <name type="scientific">Edhazardia aedis (strain USNM 41457)</name>
    <name type="common">Microsporidian parasite</name>
    <dbReference type="NCBI Taxonomy" id="1003232"/>
    <lineage>
        <taxon>Eukaryota</taxon>
        <taxon>Fungi</taxon>
        <taxon>Fungi incertae sedis</taxon>
        <taxon>Microsporidia</taxon>
        <taxon>Edhazardia</taxon>
    </lineage>
</organism>
<sequence>MKKSSFSQYIRFYIVIFEFFNTGICTGNSLCNNKLNSDRKEYNQENENKSYTKEETVKKSEKIGRNMRYSTENNEFNGDSCSSFEVISLCSSYIEAKSNPSIIPKKNESVDILENSDIIPLDSFYTFDNIAILENSMKETDPNLVVIGTNTITNTLNHGKEPSKVMPKQYNNLFDLDSAALNMSILEDIIRGNRNKPLMEKVQTWLDNSIADEDNESQYETVDVLDNEEPPKIFYCDQINN</sequence>
<reference evidence="2" key="2">
    <citation type="submission" date="2015-07" db="EMBL/GenBank/DDBJ databases">
        <title>Contrasting host-pathogen interactions and genome evolution in two generalist and specialist microsporidian pathogens of mosquitoes.</title>
        <authorList>
            <consortium name="The Broad Institute Genomics Platform"/>
            <consortium name="The Broad Institute Genome Sequencing Center for Infectious Disease"/>
            <person name="Cuomo C.A."/>
            <person name="Sanscrainte N.D."/>
            <person name="Goldberg J.M."/>
            <person name="Heiman D."/>
            <person name="Young S."/>
            <person name="Zeng Q."/>
            <person name="Becnel J.J."/>
            <person name="Birren B.W."/>
        </authorList>
    </citation>
    <scope>NUCLEOTIDE SEQUENCE [LARGE SCALE GENOMIC DNA]</scope>
    <source>
        <strain evidence="2">USNM 41457</strain>
    </source>
</reference>
<evidence type="ECO:0000313" key="2">
    <source>
        <dbReference type="Proteomes" id="UP000003163"/>
    </source>
</evidence>
<gene>
    <name evidence="1" type="ORF">EDEG_01112</name>
</gene>
<comment type="caution">
    <text evidence="1">The sequence shown here is derived from an EMBL/GenBank/DDBJ whole genome shotgun (WGS) entry which is preliminary data.</text>
</comment>
<evidence type="ECO:0000313" key="1">
    <source>
        <dbReference type="EMBL" id="EJW04699.1"/>
    </source>
</evidence>
<reference evidence="1 2" key="1">
    <citation type="submission" date="2011-08" db="EMBL/GenBank/DDBJ databases">
        <authorList>
            <person name="Liu Z.J."/>
            <person name="Shi F.L."/>
            <person name="Lu J.Q."/>
            <person name="Li M."/>
            <person name="Wang Z.L."/>
        </authorList>
    </citation>
    <scope>NUCLEOTIDE SEQUENCE [LARGE SCALE GENOMIC DNA]</scope>
    <source>
        <strain evidence="1 2">USNM 41457</strain>
    </source>
</reference>
<dbReference type="Proteomes" id="UP000003163">
    <property type="component" value="Unassembled WGS sequence"/>
</dbReference>
<dbReference type="AlphaFoldDB" id="J9DB28"/>
<protein>
    <submittedName>
        <fullName evidence="1">Uncharacterized protein</fullName>
    </submittedName>
</protein>
<accession>J9DB28</accession>
<keyword evidence="2" id="KW-1185">Reference proteome</keyword>
<dbReference type="HOGENOM" id="CLU_1151782_0_0_1"/>